<feature type="region of interest" description="Disordered" evidence="1">
    <location>
        <begin position="1"/>
        <end position="22"/>
    </location>
</feature>
<proteinExistence type="predicted"/>
<evidence type="ECO:0000256" key="1">
    <source>
        <dbReference type="SAM" id="MobiDB-lite"/>
    </source>
</evidence>
<organism evidence="2 3">
    <name type="scientific">Crotalaria pallida</name>
    <name type="common">Smooth rattlebox</name>
    <name type="synonym">Crotalaria striata</name>
    <dbReference type="NCBI Taxonomy" id="3830"/>
    <lineage>
        <taxon>Eukaryota</taxon>
        <taxon>Viridiplantae</taxon>
        <taxon>Streptophyta</taxon>
        <taxon>Embryophyta</taxon>
        <taxon>Tracheophyta</taxon>
        <taxon>Spermatophyta</taxon>
        <taxon>Magnoliopsida</taxon>
        <taxon>eudicotyledons</taxon>
        <taxon>Gunneridae</taxon>
        <taxon>Pentapetalae</taxon>
        <taxon>rosids</taxon>
        <taxon>fabids</taxon>
        <taxon>Fabales</taxon>
        <taxon>Fabaceae</taxon>
        <taxon>Papilionoideae</taxon>
        <taxon>50 kb inversion clade</taxon>
        <taxon>genistoids sensu lato</taxon>
        <taxon>core genistoids</taxon>
        <taxon>Crotalarieae</taxon>
        <taxon>Crotalaria</taxon>
    </lineage>
</organism>
<protein>
    <submittedName>
        <fullName evidence="2">Uncharacterized protein</fullName>
    </submittedName>
</protein>
<name>A0AAN9IXT8_CROPI</name>
<reference evidence="2 3" key="1">
    <citation type="submission" date="2024-01" db="EMBL/GenBank/DDBJ databases">
        <title>The genomes of 5 underutilized Papilionoideae crops provide insights into root nodulation and disease resistanc.</title>
        <authorList>
            <person name="Yuan L."/>
        </authorList>
    </citation>
    <scope>NUCLEOTIDE SEQUENCE [LARGE SCALE GENOMIC DNA]</scope>
    <source>
        <strain evidence="2">ZHUSHIDOU_FW_LH</strain>
        <tissue evidence="2">Leaf</tissue>
    </source>
</reference>
<evidence type="ECO:0000313" key="2">
    <source>
        <dbReference type="EMBL" id="KAK7288447.1"/>
    </source>
</evidence>
<evidence type="ECO:0000313" key="3">
    <source>
        <dbReference type="Proteomes" id="UP001372338"/>
    </source>
</evidence>
<dbReference type="AlphaFoldDB" id="A0AAN9IXT8"/>
<sequence>MSLVRASSLASSPGDAVRKDNGAAPRLATSNFVPLSRPRFVSNLHLLARCVIDLGSNRTSLCLLVLCAILVDVNQTANLIGPHSRRRHRDQSSRCGSHPGANRTAAALRCSLSIAIPIAIL</sequence>
<keyword evidence="3" id="KW-1185">Reference proteome</keyword>
<comment type="caution">
    <text evidence="2">The sequence shown here is derived from an EMBL/GenBank/DDBJ whole genome shotgun (WGS) entry which is preliminary data.</text>
</comment>
<gene>
    <name evidence="2" type="ORF">RIF29_01906</name>
</gene>
<accession>A0AAN9IXT8</accession>
<dbReference type="Proteomes" id="UP001372338">
    <property type="component" value="Unassembled WGS sequence"/>
</dbReference>
<dbReference type="EMBL" id="JAYWIO010000001">
    <property type="protein sequence ID" value="KAK7288447.1"/>
    <property type="molecule type" value="Genomic_DNA"/>
</dbReference>